<dbReference type="EMBL" id="CAKOFQ010006663">
    <property type="protein sequence ID" value="CAH1955865.1"/>
    <property type="molecule type" value="Genomic_DNA"/>
</dbReference>
<reference evidence="2" key="1">
    <citation type="submission" date="2022-03" db="EMBL/GenBank/DDBJ databases">
        <authorList>
            <person name="Sayadi A."/>
        </authorList>
    </citation>
    <scope>NUCLEOTIDE SEQUENCE</scope>
</reference>
<keyword evidence="3" id="KW-1185">Reference proteome</keyword>
<dbReference type="PANTHER" id="PTHR28457:SF1">
    <property type="entry name" value="CILIA- AND FLAGELLA-ASSOCIATED PROTEIN 119"/>
    <property type="match status" value="1"/>
</dbReference>
<dbReference type="InterPro" id="IPR032727">
    <property type="entry name" value="CLAMP"/>
</dbReference>
<proteinExistence type="predicted"/>
<comment type="caution">
    <text evidence="2">The sequence shown here is derived from an EMBL/GenBank/DDBJ whole genome shotgun (WGS) entry which is preliminary data.</text>
</comment>
<evidence type="ECO:0000256" key="1">
    <source>
        <dbReference type="SAM" id="MobiDB-lite"/>
    </source>
</evidence>
<feature type="compositionally biased region" description="Basic and acidic residues" evidence="1">
    <location>
        <begin position="111"/>
        <end position="134"/>
    </location>
</feature>
<dbReference type="AlphaFoldDB" id="A0A9P0JM35"/>
<dbReference type="Pfam" id="PF14769">
    <property type="entry name" value="CLAMP"/>
    <property type="match status" value="1"/>
</dbReference>
<accession>A0A9P0JM35</accession>
<dbReference type="Proteomes" id="UP001152888">
    <property type="component" value="Unassembled WGS sequence"/>
</dbReference>
<sequence>MYNVVKFCKKAQFNLEKCGAILSTFYMTHNYVISRFDVSAEKIYNYFKDLVMCHSLPFPPSNLKILSHADATSVMSLFCKMYLRNLPLIRFLCSPNFAFQWQYELSVEELPEKPKDKKGNKKEKGGKKATDKGTKKGSKK</sequence>
<evidence type="ECO:0000313" key="2">
    <source>
        <dbReference type="EMBL" id="CAH1955865.1"/>
    </source>
</evidence>
<feature type="region of interest" description="Disordered" evidence="1">
    <location>
        <begin position="111"/>
        <end position="140"/>
    </location>
</feature>
<organism evidence="2 3">
    <name type="scientific">Acanthoscelides obtectus</name>
    <name type="common">Bean weevil</name>
    <name type="synonym">Bruchus obtectus</name>
    <dbReference type="NCBI Taxonomy" id="200917"/>
    <lineage>
        <taxon>Eukaryota</taxon>
        <taxon>Metazoa</taxon>
        <taxon>Ecdysozoa</taxon>
        <taxon>Arthropoda</taxon>
        <taxon>Hexapoda</taxon>
        <taxon>Insecta</taxon>
        <taxon>Pterygota</taxon>
        <taxon>Neoptera</taxon>
        <taxon>Endopterygota</taxon>
        <taxon>Coleoptera</taxon>
        <taxon>Polyphaga</taxon>
        <taxon>Cucujiformia</taxon>
        <taxon>Chrysomeloidea</taxon>
        <taxon>Chrysomelidae</taxon>
        <taxon>Bruchinae</taxon>
        <taxon>Bruchini</taxon>
        <taxon>Acanthoscelides</taxon>
    </lineage>
</organism>
<name>A0A9P0JM35_ACAOB</name>
<protein>
    <submittedName>
        <fullName evidence="2">Uncharacterized protein</fullName>
    </submittedName>
</protein>
<gene>
    <name evidence="2" type="ORF">ACAOBT_LOCUS1296</name>
</gene>
<dbReference type="OrthoDB" id="425082at2759"/>
<dbReference type="PANTHER" id="PTHR28457">
    <property type="entry name" value="COILED-COIL DOMAIN-CONTAINING PROTEIN 189"/>
    <property type="match status" value="1"/>
</dbReference>
<evidence type="ECO:0000313" key="3">
    <source>
        <dbReference type="Proteomes" id="UP001152888"/>
    </source>
</evidence>